<dbReference type="EMBL" id="FNNU01000001">
    <property type="protein sequence ID" value="SDW29063.1"/>
    <property type="molecule type" value="Genomic_DNA"/>
</dbReference>
<dbReference type="Proteomes" id="UP000243778">
    <property type="component" value="Unassembled WGS sequence"/>
</dbReference>
<sequence>MATASFTYSLDSTDYPFGDSSTSTLEDVLYNWSADGIPGTHPSNTGGFYTGGVASGFSGDTYAFTTGSGYAFSISGELSYYFPPISGSTVPGATPHTLYGTLESISFGGGLNADGSVDSPFLTISFDDPITSALLEGHAGDVHTLINDLMGASVDQLLSVLETDYGVDIGDTLADLGSASLVGVSAADDYLLAA</sequence>
<dbReference type="InterPro" id="IPR010495">
    <property type="entry name" value="HasA_haem-bd"/>
</dbReference>
<evidence type="ECO:0000313" key="2">
    <source>
        <dbReference type="Proteomes" id="UP000243778"/>
    </source>
</evidence>
<dbReference type="InterPro" id="IPR036912">
    <property type="entry name" value="HasA_haem-bd_sf"/>
</dbReference>
<dbReference type="Gene3D" id="3.30.1500.10">
    <property type="entry name" value="Haem-binding HasA"/>
    <property type="match status" value="1"/>
</dbReference>
<dbReference type="AlphaFoldDB" id="A0A1H2SBL8"/>
<dbReference type="SUPFAM" id="SSF54621">
    <property type="entry name" value="Heme-binding protein A (HasA)"/>
    <property type="match status" value="1"/>
</dbReference>
<accession>A0A1H2SBL8</accession>
<evidence type="ECO:0000313" key="1">
    <source>
        <dbReference type="EMBL" id="SDW29063.1"/>
    </source>
</evidence>
<organism evidence="1 2">
    <name type="scientific">Pseudomonas kuykendallii</name>
    <dbReference type="NCBI Taxonomy" id="1007099"/>
    <lineage>
        <taxon>Bacteria</taxon>
        <taxon>Pseudomonadati</taxon>
        <taxon>Pseudomonadota</taxon>
        <taxon>Gammaproteobacteria</taxon>
        <taxon>Pseudomonadales</taxon>
        <taxon>Pseudomonadaceae</taxon>
        <taxon>Pseudomonas</taxon>
    </lineage>
</organism>
<protein>
    <submittedName>
        <fullName evidence="1">Heme acquisition protein HasA</fullName>
    </submittedName>
</protein>
<dbReference type="STRING" id="1007099.SAMN05216287_0610"/>
<dbReference type="Pfam" id="PF06438">
    <property type="entry name" value="HasA"/>
    <property type="match status" value="1"/>
</dbReference>
<dbReference type="RefSeq" id="WP_090224498.1">
    <property type="nucleotide sequence ID" value="NZ_FNNU01000001.1"/>
</dbReference>
<keyword evidence="2" id="KW-1185">Reference proteome</keyword>
<gene>
    <name evidence="1" type="ORF">SAMN05216287_0610</name>
</gene>
<name>A0A1H2SBL8_9PSED</name>
<reference evidence="2" key="1">
    <citation type="submission" date="2016-10" db="EMBL/GenBank/DDBJ databases">
        <authorList>
            <person name="Varghese N."/>
            <person name="Submissions S."/>
        </authorList>
    </citation>
    <scope>NUCLEOTIDE SEQUENCE [LARGE SCALE GENOMIC DNA]</scope>
    <source>
        <strain evidence="2">NRRL B-59562</strain>
    </source>
</reference>
<proteinExistence type="predicted"/>